<feature type="transmembrane region" description="Helical" evidence="2">
    <location>
        <begin position="369"/>
        <end position="389"/>
    </location>
</feature>
<protein>
    <submittedName>
        <fullName evidence="3">HAE1 family hydrophobic/amphiphilic exporter-1</fullName>
    </submittedName>
</protein>
<evidence type="ECO:0000256" key="2">
    <source>
        <dbReference type="SAM" id="Phobius"/>
    </source>
</evidence>
<keyword evidence="4" id="KW-1185">Reference proteome</keyword>
<dbReference type="SUPFAM" id="SSF82714">
    <property type="entry name" value="Multidrug efflux transporter AcrB TolC docking domain, DN and DC subdomains"/>
    <property type="match status" value="2"/>
</dbReference>
<dbReference type="Gene3D" id="3.30.70.1320">
    <property type="entry name" value="Multidrug efflux transporter AcrB pore domain like"/>
    <property type="match status" value="1"/>
</dbReference>
<keyword evidence="2" id="KW-1133">Transmembrane helix</keyword>
<gene>
    <name evidence="3" type="ORF">CLV78_107144</name>
</gene>
<dbReference type="EMBL" id="PVTD01000007">
    <property type="protein sequence ID" value="PRY22220.1"/>
    <property type="molecule type" value="Genomic_DNA"/>
</dbReference>
<evidence type="ECO:0000256" key="1">
    <source>
        <dbReference type="SAM" id="MobiDB-lite"/>
    </source>
</evidence>
<feature type="transmembrane region" description="Helical" evidence="2">
    <location>
        <begin position="984"/>
        <end position="1005"/>
    </location>
</feature>
<dbReference type="Gene3D" id="3.30.2090.10">
    <property type="entry name" value="Multidrug efflux transporter AcrB TolC docking domain, DN and DC subdomains"/>
    <property type="match status" value="2"/>
</dbReference>
<dbReference type="InterPro" id="IPR027463">
    <property type="entry name" value="AcrB_DN_DC_subdom"/>
</dbReference>
<comment type="caution">
    <text evidence="3">The sequence shown here is derived from an EMBL/GenBank/DDBJ whole genome shotgun (WGS) entry which is preliminary data.</text>
</comment>
<reference evidence="3 4" key="1">
    <citation type="submission" date="2018-03" db="EMBL/GenBank/DDBJ databases">
        <title>Genomic Encyclopedia of Archaeal and Bacterial Type Strains, Phase II (KMG-II): from individual species to whole genera.</title>
        <authorList>
            <person name="Goeker M."/>
        </authorList>
    </citation>
    <scope>NUCLEOTIDE SEQUENCE [LARGE SCALE GENOMIC DNA]</scope>
    <source>
        <strain evidence="3 4">DSM 29328</strain>
    </source>
</reference>
<feature type="transmembrane region" description="Helical" evidence="2">
    <location>
        <begin position="1011"/>
        <end position="1035"/>
    </location>
</feature>
<evidence type="ECO:0000313" key="3">
    <source>
        <dbReference type="EMBL" id="PRY22220.1"/>
    </source>
</evidence>
<feature type="transmembrane region" description="Helical" evidence="2">
    <location>
        <begin position="878"/>
        <end position="897"/>
    </location>
</feature>
<organism evidence="3 4">
    <name type="scientific">Aliiruegeria haliotis</name>
    <dbReference type="NCBI Taxonomy" id="1280846"/>
    <lineage>
        <taxon>Bacteria</taxon>
        <taxon>Pseudomonadati</taxon>
        <taxon>Pseudomonadota</taxon>
        <taxon>Alphaproteobacteria</taxon>
        <taxon>Rhodobacterales</taxon>
        <taxon>Roseobacteraceae</taxon>
        <taxon>Aliiruegeria</taxon>
    </lineage>
</organism>
<dbReference type="GO" id="GO:0042910">
    <property type="term" value="F:xenobiotic transmembrane transporter activity"/>
    <property type="evidence" value="ECO:0007669"/>
    <property type="project" value="TreeGrafter"/>
</dbReference>
<feature type="transmembrane region" description="Helical" evidence="2">
    <location>
        <begin position="535"/>
        <end position="556"/>
    </location>
</feature>
<feature type="region of interest" description="Disordered" evidence="1">
    <location>
        <begin position="1046"/>
        <end position="1079"/>
    </location>
</feature>
<dbReference type="Gene3D" id="3.30.70.1440">
    <property type="entry name" value="Multidrug efflux transporter AcrB pore domain"/>
    <property type="match status" value="1"/>
</dbReference>
<feature type="transmembrane region" description="Helical" evidence="2">
    <location>
        <begin position="472"/>
        <end position="494"/>
    </location>
</feature>
<sequence>MDPIRFAIERPIAVLAVVVMAVLFGALALTRIPVQLAPDVRKPIVVVETSWPGAAPAEVEREIVNPQEDAFRGLEGLERMTSRARQGDAEVTLEFAVGSDMANVLLLVSNRLDRVGGYPNEANEPTLNTSGSDDSPIAWVIVRAKDDTARPISEYGDFVEDEVKERLERIDGISTVNVFGGVARELQVVIHPDELARYGMTIPAVLNSLRAENVSVSAGDVEEGKRRYLVRADGRLDTIAAVENVVLRSETQGASNTLGRVRVMDVADVEFAYKDSNAQLRFRGEPAMAFNLVREQGANVIATMEEVKRVLDELEAGPVAAAGLTLEQVYDETVYIEGAIDLVVQNIWIGGLLAATVLLIFLRSPRATLVVSLAIPVSIVATFVAMAATGRTLNVISLAGIAFAVGMIVDAAIVVLENIYRLMEKGMSRRQAAYEGARQVWGAVLVSALTTVMVFIPILVMQLEAGQLFRDIAVAISVSVILSLLVAVTVVPALSSRLLQGSSASSRRVPGVDHLAAGFSWLVMQYVRLTVRVRAIGLTFVILIGTGAAFAAWAFLPKLEYLPEGNRNLVFGLLIPPPGYNLATTETIAERIEEVARPMWEAAPATETADGTPALQSFFFVATPGNSFVGAATVDGARVAEVIPVLSRPIFSEPGTFGFMTQPSLFGRGVGGGRTIELNISGNELEDILGVAGQAAGVIAGLLPRSEGHQFRPIPGLELGAPEVRLIPDRVRLADAGLTTQDFAATVDAYNDGIRVAEINVGNRRLDLTLKGDATVQSALRTQDIASLPVVTASGQIVPAGGLAEVRVTAGPTEIRHLERLRTVTLEVRPSDALPLEAAVELLEQEVIAPLQDRGLPPGVRLSVSGTADQLSQTWNAIQINLAVALVIVFLVMAILFESFVLPLVVLISVPVAAAGGVGGLAVLNTIGSQPLDMLTLLGFVILVGIVVNNAILIVHQSLYHLRNEGMSPSDAIEEATRNRIRPIFMSTLTSVFGMLPLVVFPGAGSELYRGLGAVVVGGLSMSAFLTLLTVPPLLRLALGSHMRPKADMEQLPPETEPTTGPQPGNARWLGNSVRTTTT</sequence>
<feature type="transmembrane region" description="Helical" evidence="2">
    <location>
        <begin position="934"/>
        <end position="955"/>
    </location>
</feature>
<keyword evidence="2" id="KW-0472">Membrane</keyword>
<dbReference type="SUPFAM" id="SSF82693">
    <property type="entry name" value="Multidrug efflux transporter AcrB pore domain, PN1, PN2, PC1 and PC2 subdomains"/>
    <property type="match status" value="2"/>
</dbReference>
<dbReference type="AlphaFoldDB" id="A0A2T0RM67"/>
<feature type="transmembrane region" description="Helical" evidence="2">
    <location>
        <begin position="440"/>
        <end position="460"/>
    </location>
</feature>
<dbReference type="Proteomes" id="UP000239480">
    <property type="component" value="Unassembled WGS sequence"/>
</dbReference>
<feature type="transmembrane region" description="Helical" evidence="2">
    <location>
        <begin position="342"/>
        <end position="362"/>
    </location>
</feature>
<keyword evidence="2" id="KW-0812">Transmembrane</keyword>
<dbReference type="Gene3D" id="1.20.1640.10">
    <property type="entry name" value="Multidrug efflux transporter AcrB transmembrane domain"/>
    <property type="match status" value="2"/>
</dbReference>
<name>A0A2T0RM67_9RHOB</name>
<dbReference type="Gene3D" id="3.30.70.1430">
    <property type="entry name" value="Multidrug efflux transporter AcrB pore domain"/>
    <property type="match status" value="2"/>
</dbReference>
<evidence type="ECO:0000313" key="4">
    <source>
        <dbReference type="Proteomes" id="UP000239480"/>
    </source>
</evidence>
<dbReference type="RefSeq" id="WP_106206036.1">
    <property type="nucleotide sequence ID" value="NZ_PVTD01000007.1"/>
</dbReference>
<dbReference type="GO" id="GO:0005886">
    <property type="term" value="C:plasma membrane"/>
    <property type="evidence" value="ECO:0007669"/>
    <property type="project" value="TreeGrafter"/>
</dbReference>
<accession>A0A2T0RM67</accession>
<dbReference type="InterPro" id="IPR001036">
    <property type="entry name" value="Acrflvin-R"/>
</dbReference>
<feature type="transmembrane region" description="Helical" evidence="2">
    <location>
        <begin position="12"/>
        <end position="34"/>
    </location>
</feature>
<feature type="transmembrane region" description="Helical" evidence="2">
    <location>
        <begin position="904"/>
        <end position="928"/>
    </location>
</feature>
<proteinExistence type="predicted"/>
<dbReference type="PANTHER" id="PTHR32063">
    <property type="match status" value="1"/>
</dbReference>
<dbReference type="PANTHER" id="PTHR32063:SF0">
    <property type="entry name" value="SWARMING MOTILITY PROTEIN SWRC"/>
    <property type="match status" value="1"/>
</dbReference>
<feature type="compositionally biased region" description="Low complexity" evidence="1">
    <location>
        <begin position="1050"/>
        <end position="1065"/>
    </location>
</feature>
<dbReference type="SUPFAM" id="SSF82866">
    <property type="entry name" value="Multidrug efflux transporter AcrB transmembrane domain"/>
    <property type="match status" value="2"/>
</dbReference>
<dbReference type="OrthoDB" id="9807350at2"/>
<dbReference type="PRINTS" id="PR00702">
    <property type="entry name" value="ACRIFLAVINRP"/>
</dbReference>
<feature type="transmembrane region" description="Helical" evidence="2">
    <location>
        <begin position="395"/>
        <end position="419"/>
    </location>
</feature>
<dbReference type="Pfam" id="PF00873">
    <property type="entry name" value="ACR_tran"/>
    <property type="match status" value="1"/>
</dbReference>